<dbReference type="InterPro" id="IPR011047">
    <property type="entry name" value="Quinoprotein_ADH-like_sf"/>
</dbReference>
<proteinExistence type="predicted"/>
<reference evidence="3" key="1">
    <citation type="submission" date="2023-03" db="EMBL/GenBank/DDBJ databases">
        <title>Andean soil-derived lignocellulolytic bacterial consortium as a source of novel taxa and putative plastic-active enzymes.</title>
        <authorList>
            <person name="Diaz-Garcia L."/>
            <person name="Chuvochina M."/>
            <person name="Feuerriegel G."/>
            <person name="Bunk B."/>
            <person name="Sproer C."/>
            <person name="Streit W.R."/>
            <person name="Rodriguez L.M."/>
            <person name="Overmann J."/>
            <person name="Jimenez D.J."/>
        </authorList>
    </citation>
    <scope>NUCLEOTIDE SEQUENCE</scope>
    <source>
        <strain evidence="3">MAG 4610</strain>
    </source>
</reference>
<protein>
    <recommendedName>
        <fullName evidence="5">PQQ-binding-like beta-propeller repeat protein</fullName>
    </recommendedName>
</protein>
<feature type="chain" id="PRO_5042525986" description="PQQ-binding-like beta-propeller repeat protein" evidence="2">
    <location>
        <begin position="25"/>
        <end position="475"/>
    </location>
</feature>
<evidence type="ECO:0000256" key="1">
    <source>
        <dbReference type="SAM" id="MobiDB-lite"/>
    </source>
</evidence>
<feature type="region of interest" description="Disordered" evidence="1">
    <location>
        <begin position="32"/>
        <end position="67"/>
    </location>
</feature>
<feature type="signal peptide" evidence="2">
    <location>
        <begin position="1"/>
        <end position="24"/>
    </location>
</feature>
<organism evidence="3 4">
    <name type="scientific">Candidatus Microbacterium phytovorans</name>
    <dbReference type="NCBI Taxonomy" id="3121374"/>
    <lineage>
        <taxon>Bacteria</taxon>
        <taxon>Bacillati</taxon>
        <taxon>Actinomycetota</taxon>
        <taxon>Actinomycetes</taxon>
        <taxon>Micrococcales</taxon>
        <taxon>Microbacteriaceae</taxon>
        <taxon>Microbacterium</taxon>
    </lineage>
</organism>
<evidence type="ECO:0000256" key="2">
    <source>
        <dbReference type="SAM" id="SignalP"/>
    </source>
</evidence>
<dbReference type="EMBL" id="CP119321">
    <property type="protein sequence ID" value="WEK13513.1"/>
    <property type="molecule type" value="Genomic_DNA"/>
</dbReference>
<gene>
    <name evidence="3" type="ORF">P0Y48_13805</name>
</gene>
<dbReference type="Proteomes" id="UP001213972">
    <property type="component" value="Chromosome"/>
</dbReference>
<dbReference type="Gene3D" id="2.130.10.10">
    <property type="entry name" value="YVTN repeat-like/Quinoprotein amine dehydrogenase"/>
    <property type="match status" value="1"/>
</dbReference>
<name>A0AAJ5W281_9MICO</name>
<evidence type="ECO:0008006" key="5">
    <source>
        <dbReference type="Google" id="ProtNLM"/>
    </source>
</evidence>
<dbReference type="AlphaFoldDB" id="A0AAJ5W281"/>
<sequence length="475" mass="50805">MNRPALWITVGTVAAMAIAGAAVAAPLMRPSAEGAASPSTAPPTSPTGEAESPSPTPSPTPTPTCTVTMHDVVWSDPFELTLPATGPADADRVQRIERADVDYRPTPFPFPIDDESFGILTANDLRSRSSLTVAGRDGQERWTVVIDGGRLQVLSSPATTGVQGILVIGVTAFGGGDHRMMSFDLATGDVIAERETGETSPITWRAGRAWWTSVAPATADSFYVSDRDALSRIDATSLETRWTVAGSDYGVEWFEGGVPFGVIGDRAFVGSHAVDAETGEGLGWESAGNVTSVAGATLHTRLMYDHVGPFDLSGLDLARGESCWTREVLSYTGDADTLWILTSEGAIERIDPLTGEALETVAQTTANSLRAVGRYLFATESDPDDYRQPTTVSVFEDSVLRWTYTDDSSAPPYVSGSQIVVHERKQGLDTLTGYDEPGGDPAWQIEELDIFVDEGVVLQAGVDWNENIVDYALRH</sequence>
<keyword evidence="2" id="KW-0732">Signal</keyword>
<evidence type="ECO:0000313" key="3">
    <source>
        <dbReference type="EMBL" id="WEK13513.1"/>
    </source>
</evidence>
<dbReference type="InterPro" id="IPR015943">
    <property type="entry name" value="WD40/YVTN_repeat-like_dom_sf"/>
</dbReference>
<accession>A0AAJ5W281</accession>
<dbReference type="SUPFAM" id="SSF50998">
    <property type="entry name" value="Quinoprotein alcohol dehydrogenase-like"/>
    <property type="match status" value="1"/>
</dbReference>
<evidence type="ECO:0000313" key="4">
    <source>
        <dbReference type="Proteomes" id="UP001213972"/>
    </source>
</evidence>